<evidence type="ECO:0000256" key="7">
    <source>
        <dbReference type="ARBA" id="ARBA00047473"/>
    </source>
</evidence>
<keyword evidence="5 8" id="KW-0560">Oxidoreductase</keyword>
<protein>
    <recommendedName>
        <fullName evidence="4 8">UDP-glucose 6-dehydrogenase</fullName>
        <ecNumber evidence="3 8">1.1.1.22</ecNumber>
    </recommendedName>
</protein>
<dbReference type="PANTHER" id="PTHR43750">
    <property type="entry name" value="UDP-GLUCOSE 6-DEHYDROGENASE TUAD"/>
    <property type="match status" value="1"/>
</dbReference>
<comment type="caution">
    <text evidence="13">The sequence shown here is derived from an EMBL/GenBank/DDBJ whole genome shotgun (WGS) entry which is preliminary data.</text>
</comment>
<dbReference type="AlphaFoldDB" id="A0A2B8BP20"/>
<dbReference type="GO" id="GO:0003979">
    <property type="term" value="F:UDP-glucose 6-dehydrogenase activity"/>
    <property type="evidence" value="ECO:0007669"/>
    <property type="project" value="UniProtKB-EC"/>
</dbReference>
<dbReference type="NCBIfam" id="TIGR03026">
    <property type="entry name" value="NDP-sugDHase"/>
    <property type="match status" value="1"/>
</dbReference>
<dbReference type="PANTHER" id="PTHR43750:SF3">
    <property type="entry name" value="UDP-GLUCOSE 6-DEHYDROGENASE TUAD"/>
    <property type="match status" value="1"/>
</dbReference>
<dbReference type="OrthoDB" id="9803238at2"/>
<reference evidence="14" key="1">
    <citation type="submission" date="2017-10" db="EMBL/GenBank/DDBJ databases">
        <authorList>
            <person name="Kravchenko I.K."/>
            <person name="Grouzdev D.S."/>
        </authorList>
    </citation>
    <scope>NUCLEOTIDE SEQUENCE [LARGE SCALE GENOMIC DNA]</scope>
    <source>
        <strain evidence="14">B2</strain>
    </source>
</reference>
<name>A0A2B8BP20_9PROT</name>
<dbReference type="InterPro" id="IPR017476">
    <property type="entry name" value="UDP-Glc/GDP-Man"/>
</dbReference>
<evidence type="ECO:0000256" key="5">
    <source>
        <dbReference type="ARBA" id="ARBA00023002"/>
    </source>
</evidence>
<dbReference type="UniPathway" id="UPA00038">
    <property type="reaction ID" value="UER00491"/>
</dbReference>
<comment type="pathway">
    <text evidence="1">Nucleotide-sugar biosynthesis; UDP-alpha-D-glucuronate biosynthesis; UDP-alpha-D-glucuronate from UDP-alpha-D-glucose: step 1/1.</text>
</comment>
<feature type="binding site" evidence="10">
    <location>
        <position position="219"/>
    </location>
    <ligand>
        <name>substrate</name>
    </ligand>
</feature>
<sequence>MAHGKDAELRFSVIGLGKLGAPLAAVMASKGFPVIGVDLNADFVQALNDGRAPVEEPRLQELIDANRARLSATTDVTSAIHGSDVTFIIVPTPSNSDGWFSNRHLLAALADVGDALRSKSGYHLVVITSTVMPGSTDGELRAVLEHHSGRTVGAELGLCYNPEFIALGSVVRNMLAPDFILIGESDPKAGELLAGIYKKSCDNDPQIKRMNFVNAELTKISVNSYVTTKISYANMLAGLCERLPCADVDVVTDAIGADSRIGRKYLQGAIGYGGPCFPRDNVAFAALARKMGARADLAEATQALNQHQIDRIAGIIDRHVGTGRRVAVLGLSYKPDTSVVEESQGLMLADHLARNRCEVLVYDPQAMPAAIDALGTRVVASVSADACVGEADVVVIATAWPQFRTLSVDALRRPVGQTVTVIDLWRILPAERYAGVADIIYPGVGA</sequence>
<dbReference type="InterPro" id="IPR028357">
    <property type="entry name" value="UDPglc_DH_bac"/>
</dbReference>
<comment type="catalytic activity">
    <reaction evidence="7 8">
        <text>UDP-alpha-D-glucose + 2 NAD(+) + H2O = UDP-alpha-D-glucuronate + 2 NADH + 3 H(+)</text>
        <dbReference type="Rhea" id="RHEA:23596"/>
        <dbReference type="ChEBI" id="CHEBI:15377"/>
        <dbReference type="ChEBI" id="CHEBI:15378"/>
        <dbReference type="ChEBI" id="CHEBI:57540"/>
        <dbReference type="ChEBI" id="CHEBI:57945"/>
        <dbReference type="ChEBI" id="CHEBI:58052"/>
        <dbReference type="ChEBI" id="CHEBI:58885"/>
        <dbReference type="EC" id="1.1.1.22"/>
    </reaction>
</comment>
<dbReference type="Gene3D" id="3.40.50.720">
    <property type="entry name" value="NAD(P)-binding Rossmann-like Domain"/>
    <property type="match status" value="2"/>
</dbReference>
<dbReference type="Gene3D" id="1.20.5.100">
    <property type="entry name" value="Cytochrome c1, transmembrane anchor, C-terminal"/>
    <property type="match status" value="1"/>
</dbReference>
<dbReference type="SUPFAM" id="SSF48179">
    <property type="entry name" value="6-phosphogluconate dehydrogenase C-terminal domain-like"/>
    <property type="match status" value="1"/>
</dbReference>
<evidence type="ECO:0000313" key="14">
    <source>
        <dbReference type="Proteomes" id="UP000225379"/>
    </source>
</evidence>
<accession>A0A2B8BP20</accession>
<evidence type="ECO:0000256" key="11">
    <source>
        <dbReference type="PIRSR" id="PIRSR500134-3"/>
    </source>
</evidence>
<dbReference type="SUPFAM" id="SSF52413">
    <property type="entry name" value="UDP-glucose/GDP-mannose dehydrogenase C-terminal domain"/>
    <property type="match status" value="1"/>
</dbReference>
<evidence type="ECO:0000256" key="3">
    <source>
        <dbReference type="ARBA" id="ARBA00012954"/>
    </source>
</evidence>
<dbReference type="Pfam" id="PF00984">
    <property type="entry name" value="UDPG_MGDP_dh"/>
    <property type="match status" value="1"/>
</dbReference>
<gene>
    <name evidence="13" type="ORF">CRT60_01315</name>
</gene>
<evidence type="ECO:0000256" key="4">
    <source>
        <dbReference type="ARBA" id="ARBA00015132"/>
    </source>
</evidence>
<evidence type="ECO:0000313" key="13">
    <source>
        <dbReference type="EMBL" id="PGH59298.1"/>
    </source>
</evidence>
<feature type="active site" description="Nucleophile" evidence="9">
    <location>
        <position position="276"/>
    </location>
</feature>
<evidence type="ECO:0000256" key="10">
    <source>
        <dbReference type="PIRSR" id="PIRSR500134-2"/>
    </source>
</evidence>
<dbReference type="SMART" id="SM00984">
    <property type="entry name" value="UDPG_MGDP_dh_C"/>
    <property type="match status" value="1"/>
</dbReference>
<feature type="binding site" evidence="11">
    <location>
        <position position="130"/>
    </location>
    <ligand>
        <name>NAD(+)</name>
        <dbReference type="ChEBI" id="CHEBI:57540"/>
    </ligand>
</feature>
<dbReference type="GO" id="GO:0000271">
    <property type="term" value="P:polysaccharide biosynthetic process"/>
    <property type="evidence" value="ECO:0007669"/>
    <property type="project" value="InterPro"/>
</dbReference>
<dbReference type="EC" id="1.1.1.22" evidence="3 8"/>
<feature type="domain" description="UDP-glucose/GDP-mannose dehydrogenase C-terminal" evidence="12">
    <location>
        <begin position="327"/>
        <end position="430"/>
    </location>
</feature>
<feature type="binding site" evidence="11">
    <location>
        <position position="92"/>
    </location>
    <ligand>
        <name>NAD(+)</name>
        <dbReference type="ChEBI" id="CHEBI:57540"/>
    </ligand>
</feature>
<dbReference type="InterPro" id="IPR036220">
    <property type="entry name" value="UDP-Glc/GDP-Man_DH_C_sf"/>
</dbReference>
<dbReference type="Pfam" id="PF03720">
    <property type="entry name" value="UDPG_MGDP_dh_C"/>
    <property type="match status" value="1"/>
</dbReference>
<evidence type="ECO:0000256" key="2">
    <source>
        <dbReference type="ARBA" id="ARBA00006601"/>
    </source>
</evidence>
<dbReference type="InterPro" id="IPR008927">
    <property type="entry name" value="6-PGluconate_DH-like_C_sf"/>
</dbReference>
<dbReference type="InterPro" id="IPR036291">
    <property type="entry name" value="NAD(P)-bd_dom_sf"/>
</dbReference>
<evidence type="ECO:0000259" key="12">
    <source>
        <dbReference type="SMART" id="SM00984"/>
    </source>
</evidence>
<dbReference type="InterPro" id="IPR014027">
    <property type="entry name" value="UDP-Glc/GDP-Man_DH_C"/>
</dbReference>
<dbReference type="EMBL" id="PDKW01000036">
    <property type="protein sequence ID" value="PGH59298.1"/>
    <property type="molecule type" value="Genomic_DNA"/>
</dbReference>
<evidence type="ECO:0000256" key="1">
    <source>
        <dbReference type="ARBA" id="ARBA00004701"/>
    </source>
</evidence>
<dbReference type="GO" id="GO:0051287">
    <property type="term" value="F:NAD binding"/>
    <property type="evidence" value="ECO:0007669"/>
    <property type="project" value="InterPro"/>
</dbReference>
<dbReference type="PIRSF" id="PIRSF000124">
    <property type="entry name" value="UDPglc_GDPman_dh"/>
    <property type="match status" value="1"/>
</dbReference>
<feature type="binding site" evidence="10">
    <location>
        <position position="334"/>
    </location>
    <ligand>
        <name>substrate</name>
    </ligand>
</feature>
<dbReference type="GO" id="GO:0006065">
    <property type="term" value="P:UDP-glucuronate biosynthetic process"/>
    <property type="evidence" value="ECO:0007669"/>
    <property type="project" value="UniProtKB-UniPathway"/>
</dbReference>
<dbReference type="SUPFAM" id="SSF51735">
    <property type="entry name" value="NAD(P)-binding Rossmann-fold domains"/>
    <property type="match status" value="1"/>
</dbReference>
<keyword evidence="14" id="KW-1185">Reference proteome</keyword>
<evidence type="ECO:0000256" key="9">
    <source>
        <dbReference type="PIRSR" id="PIRSR500134-1"/>
    </source>
</evidence>
<feature type="binding site" evidence="11">
    <location>
        <position position="38"/>
    </location>
    <ligand>
        <name>NAD(+)</name>
        <dbReference type="ChEBI" id="CHEBI:57540"/>
    </ligand>
</feature>
<keyword evidence="6 8" id="KW-0520">NAD</keyword>
<dbReference type="InterPro" id="IPR014026">
    <property type="entry name" value="UDP-Glc/GDP-Man_DH_dimer"/>
</dbReference>
<evidence type="ECO:0000256" key="6">
    <source>
        <dbReference type="ARBA" id="ARBA00023027"/>
    </source>
</evidence>
<dbReference type="Proteomes" id="UP000225379">
    <property type="component" value="Unassembled WGS sequence"/>
</dbReference>
<dbReference type="Pfam" id="PF03721">
    <property type="entry name" value="UDPG_MGDP_dh_N"/>
    <property type="match status" value="1"/>
</dbReference>
<dbReference type="InterPro" id="IPR001732">
    <property type="entry name" value="UDP-Glc/GDP-Man_DH_N"/>
</dbReference>
<organism evidence="13 14">
    <name type="scientific">Azospirillum palustre</name>
    <dbReference type="NCBI Taxonomy" id="2044885"/>
    <lineage>
        <taxon>Bacteria</taxon>
        <taxon>Pseudomonadati</taxon>
        <taxon>Pseudomonadota</taxon>
        <taxon>Alphaproteobacteria</taxon>
        <taxon>Rhodospirillales</taxon>
        <taxon>Azospirillaceae</taxon>
        <taxon>Azospirillum</taxon>
    </lineage>
</organism>
<comment type="similarity">
    <text evidence="2 8">Belongs to the UDP-glucose/GDP-mannose dehydrogenase family.</text>
</comment>
<proteinExistence type="inferred from homology"/>
<dbReference type="PIRSF" id="PIRSF500134">
    <property type="entry name" value="UDPglc_DH_bac"/>
    <property type="match status" value="1"/>
</dbReference>
<evidence type="ECO:0000256" key="8">
    <source>
        <dbReference type="PIRNR" id="PIRNR000124"/>
    </source>
</evidence>
<dbReference type="RefSeq" id="WP_098734649.1">
    <property type="nucleotide sequence ID" value="NZ_PDKW01000036.1"/>
</dbReference>
<feature type="binding site" evidence="10">
    <location>
        <position position="273"/>
    </location>
    <ligand>
        <name>substrate</name>
    </ligand>
</feature>